<proteinExistence type="predicted"/>
<reference evidence="1" key="1">
    <citation type="submission" date="2020-01" db="EMBL/GenBank/DDBJ databases">
        <authorList>
            <person name="Meier V. D."/>
            <person name="Meier V D."/>
        </authorList>
    </citation>
    <scope>NUCLEOTIDE SEQUENCE</scope>
    <source>
        <strain evidence="1">HLG_WM_MAG_02</strain>
    </source>
</reference>
<dbReference type="AlphaFoldDB" id="A0A6S6U531"/>
<evidence type="ECO:0000313" key="1">
    <source>
        <dbReference type="EMBL" id="CAA6826815.1"/>
    </source>
</evidence>
<protein>
    <submittedName>
        <fullName evidence="1">Uncharacterized protein</fullName>
    </submittedName>
</protein>
<accession>A0A6S6U531</accession>
<organism evidence="1">
    <name type="scientific">uncultured Sulfurovum sp</name>
    <dbReference type="NCBI Taxonomy" id="269237"/>
    <lineage>
        <taxon>Bacteria</taxon>
        <taxon>Pseudomonadati</taxon>
        <taxon>Campylobacterota</taxon>
        <taxon>Epsilonproteobacteria</taxon>
        <taxon>Campylobacterales</taxon>
        <taxon>Sulfurovaceae</taxon>
        <taxon>Sulfurovum</taxon>
        <taxon>environmental samples</taxon>
    </lineage>
</organism>
<sequence length="243" mass="28175">MDFTVSYHPITTEQMREWYFDVFEDLGAAEDLKVRIPKEQLKHENLEELEIYYKGKYLEMLKRSRNLDYENFNKWHGYFLAIVQGFFEKFYFVQGAALSSVIDKEFSKMYFTPWREIIDADYIEDLSSASKLNGPFSAGAYLAPEQVKKLLNDYENDDYTKELLEEQFEGKRIEVLIAALKYASENNQGLIEATSVIDPGEELFEEPSCYSNLFNCDVISAAVFTTDLAAHYDAIYKGTGNDD</sequence>
<name>A0A6S6U531_9BACT</name>
<dbReference type="EMBL" id="CACVAZ010000214">
    <property type="protein sequence ID" value="CAA6826815.1"/>
    <property type="molecule type" value="Genomic_DNA"/>
</dbReference>
<gene>
    <name evidence="1" type="ORF">HELGO_WM26118</name>
</gene>